<name>A0A3B0XTL9_9ZZZZ</name>
<dbReference type="EMBL" id="UOFK01000007">
    <property type="protein sequence ID" value="VAW71598.1"/>
    <property type="molecule type" value="Genomic_DNA"/>
</dbReference>
<evidence type="ECO:0000256" key="1">
    <source>
        <dbReference type="SAM" id="Phobius"/>
    </source>
</evidence>
<feature type="transmembrane region" description="Helical" evidence="1">
    <location>
        <begin position="65"/>
        <end position="83"/>
    </location>
</feature>
<feature type="transmembrane region" description="Helical" evidence="1">
    <location>
        <begin position="95"/>
        <end position="120"/>
    </location>
</feature>
<organism evidence="2">
    <name type="scientific">hydrothermal vent metagenome</name>
    <dbReference type="NCBI Taxonomy" id="652676"/>
    <lineage>
        <taxon>unclassified sequences</taxon>
        <taxon>metagenomes</taxon>
        <taxon>ecological metagenomes</taxon>
    </lineage>
</organism>
<dbReference type="AlphaFoldDB" id="A0A3B0XTL9"/>
<keyword evidence="1" id="KW-0812">Transmembrane</keyword>
<protein>
    <submittedName>
        <fullName evidence="2">Uncharacterized protein</fullName>
    </submittedName>
</protein>
<feature type="transmembrane region" description="Helical" evidence="1">
    <location>
        <begin position="132"/>
        <end position="148"/>
    </location>
</feature>
<evidence type="ECO:0000313" key="2">
    <source>
        <dbReference type="EMBL" id="VAW71598.1"/>
    </source>
</evidence>
<keyword evidence="1" id="KW-1133">Transmembrane helix</keyword>
<feature type="transmembrane region" description="Helical" evidence="1">
    <location>
        <begin position="168"/>
        <end position="193"/>
    </location>
</feature>
<reference evidence="2" key="1">
    <citation type="submission" date="2018-06" db="EMBL/GenBank/DDBJ databases">
        <authorList>
            <person name="Zhirakovskaya E."/>
        </authorList>
    </citation>
    <scope>NUCLEOTIDE SEQUENCE</scope>
</reference>
<proteinExistence type="predicted"/>
<keyword evidence="1" id="KW-0472">Membrane</keyword>
<gene>
    <name evidence="2" type="ORF">MNBD_GAMMA13-872</name>
</gene>
<feature type="transmembrane region" description="Helical" evidence="1">
    <location>
        <begin position="20"/>
        <end position="40"/>
    </location>
</feature>
<accession>A0A3B0XTL9</accession>
<sequence>MNTTMHQSWRMEHVEWLELAVFLSVAVMAIVLLIASYRLFQSRCHRPETAPVSTMAWQRIPEIQLLVLGLPLHLLWEIAQFPLYTVWHEGTWSYILYGLAHCTLGDLLILLVAYEIVAMLAGSRYWPQRPKPVYVLVFTLLGMAYTVWSETINVRIKGTWGYTDLMPIIPGIEIGAMPFLQWLLISPLLVWFMRLLFAASSQR</sequence>